<dbReference type="Proteomes" id="UP000001072">
    <property type="component" value="Unassembled WGS sequence"/>
</dbReference>
<evidence type="ECO:0000313" key="2">
    <source>
        <dbReference type="Proteomes" id="UP000001072"/>
    </source>
</evidence>
<protein>
    <submittedName>
        <fullName evidence="1">Uncharacterized protein</fullName>
    </submittedName>
</protein>
<reference evidence="2" key="1">
    <citation type="journal article" date="2011" name="Proc. Natl. Acad. Sci. U.S.A.">
        <title>Obligate biotrophy features unraveled by the genomic analysis of rust fungi.</title>
        <authorList>
            <person name="Duplessis S."/>
            <person name="Cuomo C.A."/>
            <person name="Lin Y.-C."/>
            <person name="Aerts A."/>
            <person name="Tisserant E."/>
            <person name="Veneault-Fourrey C."/>
            <person name="Joly D.L."/>
            <person name="Hacquard S."/>
            <person name="Amselem J."/>
            <person name="Cantarel B.L."/>
            <person name="Chiu R."/>
            <person name="Coutinho P.M."/>
            <person name="Feau N."/>
            <person name="Field M."/>
            <person name="Frey P."/>
            <person name="Gelhaye E."/>
            <person name="Goldberg J."/>
            <person name="Grabherr M.G."/>
            <person name="Kodira C.D."/>
            <person name="Kohler A."/>
            <person name="Kuees U."/>
            <person name="Lindquist E.A."/>
            <person name="Lucas S.M."/>
            <person name="Mago R."/>
            <person name="Mauceli E."/>
            <person name="Morin E."/>
            <person name="Murat C."/>
            <person name="Pangilinan J.L."/>
            <person name="Park R."/>
            <person name="Pearson M."/>
            <person name="Quesneville H."/>
            <person name="Rouhier N."/>
            <person name="Sakthikumar S."/>
            <person name="Salamov A.A."/>
            <person name="Schmutz J."/>
            <person name="Selles B."/>
            <person name="Shapiro H."/>
            <person name="Tanguay P."/>
            <person name="Tuskan G.A."/>
            <person name="Henrissat B."/>
            <person name="Van de Peer Y."/>
            <person name="Rouze P."/>
            <person name="Ellis J.G."/>
            <person name="Dodds P.N."/>
            <person name="Schein J.E."/>
            <person name="Zhong S."/>
            <person name="Hamelin R.C."/>
            <person name="Grigoriev I.V."/>
            <person name="Szabo L.J."/>
            <person name="Martin F."/>
        </authorList>
    </citation>
    <scope>NUCLEOTIDE SEQUENCE [LARGE SCALE GENOMIC DNA]</scope>
    <source>
        <strain evidence="2">98AG31 / pathotype 3-4-7</strain>
    </source>
</reference>
<dbReference type="GeneID" id="18924229"/>
<sequence length="221" mass="24531">MAASTDPRMNVTFSGVFRLDGDIPGRVSGDGSQQWFQSPVYLPMNGRWNREVFVLFEQASAPLVPPRPMWLTAEILPRSQVRDTLVRVQAGFAIELEHYIAQLPAPRPVLTVHSRGHVVRFTRQNFDRWIVVALHNASDEGSAAVIHFNVIDEASDALIAQIGAHVFRVGNVVSFQGVVGQYLRRSGKWVVQSPKFAMMHSQGRTLGYGEASPALSMVQHS</sequence>
<dbReference type="EMBL" id="GL883137">
    <property type="protein sequence ID" value="EGG01550.1"/>
    <property type="molecule type" value="Genomic_DNA"/>
</dbReference>
<dbReference type="InParanoid" id="F4S1E7"/>
<accession>F4S1E7</accession>
<dbReference type="RefSeq" id="XP_007415141.1">
    <property type="nucleotide sequence ID" value="XM_007415079.1"/>
</dbReference>
<dbReference type="VEuPathDB" id="FungiDB:MELLADRAFT_110909"/>
<gene>
    <name evidence="1" type="ORF">MELLADRAFT_110909</name>
</gene>
<proteinExistence type="predicted"/>
<dbReference type="AlphaFoldDB" id="F4S1E7"/>
<name>F4S1E7_MELLP</name>
<dbReference type="KEGG" id="mlr:MELLADRAFT_110909"/>
<evidence type="ECO:0000313" key="1">
    <source>
        <dbReference type="EMBL" id="EGG01550.1"/>
    </source>
</evidence>
<dbReference type="HOGENOM" id="CLU_1142797_0_0_1"/>
<keyword evidence="2" id="KW-1185">Reference proteome</keyword>
<organism evidence="2">
    <name type="scientific">Melampsora larici-populina (strain 98AG31 / pathotype 3-4-7)</name>
    <name type="common">Poplar leaf rust fungus</name>
    <dbReference type="NCBI Taxonomy" id="747676"/>
    <lineage>
        <taxon>Eukaryota</taxon>
        <taxon>Fungi</taxon>
        <taxon>Dikarya</taxon>
        <taxon>Basidiomycota</taxon>
        <taxon>Pucciniomycotina</taxon>
        <taxon>Pucciniomycetes</taxon>
        <taxon>Pucciniales</taxon>
        <taxon>Melampsoraceae</taxon>
        <taxon>Melampsora</taxon>
    </lineage>
</organism>